<dbReference type="Proteomes" id="UP000001940">
    <property type="component" value="Chromosome II"/>
</dbReference>
<feature type="domain" description="GST C-terminal" evidence="7">
    <location>
        <begin position="83"/>
        <end position="210"/>
    </location>
</feature>
<evidence type="ECO:0000313" key="9">
    <source>
        <dbReference type="Proteomes" id="UP000001940"/>
    </source>
</evidence>
<dbReference type="STRING" id="6239.Y53F4B.35.1"/>
<dbReference type="Gene3D" id="1.20.1050.10">
    <property type="match status" value="1"/>
</dbReference>
<dbReference type="HOGENOM" id="CLU_039475_1_1_1"/>
<dbReference type="Gene3D" id="3.40.30.10">
    <property type="entry name" value="Glutaredoxin"/>
    <property type="match status" value="1"/>
</dbReference>
<dbReference type="Pfam" id="PF14497">
    <property type="entry name" value="GST_C_3"/>
    <property type="match status" value="1"/>
</dbReference>
<dbReference type="CDD" id="cd03192">
    <property type="entry name" value="GST_C_Sigma_like"/>
    <property type="match status" value="1"/>
</dbReference>
<dbReference type="EMBL" id="BX284602">
    <property type="protein sequence ID" value="CAB61109.1"/>
    <property type="molecule type" value="Genomic_DNA"/>
</dbReference>
<dbReference type="SFLD" id="SFLDG01205">
    <property type="entry name" value="AMPS.1"/>
    <property type="match status" value="1"/>
</dbReference>
<dbReference type="OrthoDB" id="414243at2759"/>
<dbReference type="CDD" id="cd03039">
    <property type="entry name" value="GST_N_Sigma_like"/>
    <property type="match status" value="1"/>
</dbReference>
<dbReference type="InterPro" id="IPR050213">
    <property type="entry name" value="GST_superfamily"/>
</dbReference>
<dbReference type="WormBase" id="Y53F4B.35">
    <property type="protein sequence ID" value="CE22421"/>
    <property type="gene ID" value="WBGene00001779"/>
    <property type="gene designation" value="gst-31"/>
</dbReference>
<proteinExistence type="inferred from homology"/>
<dbReference type="InterPro" id="IPR004046">
    <property type="entry name" value="GST_C"/>
</dbReference>
<reference evidence="8 9" key="1">
    <citation type="journal article" date="1998" name="Science">
        <title>Genome sequence of the nematode C. elegans: a platform for investigating biology.</title>
        <authorList>
            <consortium name="The C. elegans sequencing consortium"/>
            <person name="Sulson J.E."/>
            <person name="Waterston R."/>
        </authorList>
    </citation>
    <scope>NUCLEOTIDE SEQUENCE [LARGE SCALE GENOMIC DNA]</scope>
    <source>
        <strain evidence="8 9">Bristol N2</strain>
    </source>
</reference>
<comment type="similarity">
    <text evidence="3">Belongs to the GST superfamily. Sigma family.</text>
</comment>
<evidence type="ECO:0000256" key="3">
    <source>
        <dbReference type="ARBA" id="ARBA00038317"/>
    </source>
</evidence>
<dbReference type="GeneID" id="190228"/>
<dbReference type="SFLD" id="SFLDG00363">
    <property type="entry name" value="AMPS_(cytGST):_Alpha-__Mu-__Pi"/>
    <property type="match status" value="1"/>
</dbReference>
<dbReference type="AlphaFoldDB" id="Q9NAA9"/>
<dbReference type="OMA" id="FPEVEEH"/>
<name>Q9NAA9_CAEEL</name>
<evidence type="ECO:0000256" key="5">
    <source>
        <dbReference type="ARBA" id="ARBA00078118"/>
    </source>
</evidence>
<dbReference type="Bgee" id="WBGene00001779">
    <property type="expression patterns" value="Expressed in pharyngeal muscle cell (C elegans) and 3 other cell types or tissues"/>
</dbReference>
<dbReference type="CTD" id="190228"/>
<accession>Q9NAA9</accession>
<evidence type="ECO:0000259" key="6">
    <source>
        <dbReference type="PROSITE" id="PS50404"/>
    </source>
</evidence>
<dbReference type="RefSeq" id="NP_497121.1">
    <property type="nucleotide sequence ID" value="NM_064720.2"/>
</dbReference>
<dbReference type="InterPro" id="IPR004045">
    <property type="entry name" value="Glutathione_S-Trfase_N"/>
</dbReference>
<dbReference type="AGR" id="WB:WBGene00001779"/>
<dbReference type="InterPro" id="IPR036282">
    <property type="entry name" value="Glutathione-S-Trfase_C_sf"/>
</dbReference>
<dbReference type="FunFam" id="1.20.1050.10:FF:000031">
    <property type="entry name" value="Glutathione S-Transferase"/>
    <property type="match status" value="1"/>
</dbReference>
<dbReference type="GO" id="GO:0004364">
    <property type="term" value="F:glutathione transferase activity"/>
    <property type="evidence" value="ECO:0000318"/>
    <property type="project" value="GO_Central"/>
</dbReference>
<evidence type="ECO:0000256" key="2">
    <source>
        <dbReference type="ARBA" id="ARBA00022679"/>
    </source>
</evidence>
<dbReference type="SUPFAM" id="SSF47616">
    <property type="entry name" value="GST C-terminal domain-like"/>
    <property type="match status" value="1"/>
</dbReference>
<dbReference type="FunFam" id="3.40.30.10:FF:000189">
    <property type="entry name" value="Glutathione S-Transferase"/>
    <property type="match status" value="1"/>
</dbReference>
<evidence type="ECO:0000313" key="8">
    <source>
        <dbReference type="EMBL" id="CAB61109.1"/>
    </source>
</evidence>
<dbReference type="PANTHER" id="PTHR11571">
    <property type="entry name" value="GLUTATHIONE S-TRANSFERASE"/>
    <property type="match status" value="1"/>
</dbReference>
<dbReference type="SUPFAM" id="SSF52833">
    <property type="entry name" value="Thioredoxin-like"/>
    <property type="match status" value="1"/>
</dbReference>
<dbReference type="UCSC" id="Y53F4B.35">
    <property type="organism name" value="c. elegans"/>
</dbReference>
<dbReference type="PROSITE" id="PS50404">
    <property type="entry name" value="GST_NTER"/>
    <property type="match status" value="1"/>
</dbReference>
<dbReference type="PANTHER" id="PTHR11571:SF8">
    <property type="entry name" value="GLUTATHIONE S-TRANSFERASE-RELATED"/>
    <property type="match status" value="1"/>
</dbReference>
<dbReference type="GO" id="GO:0006749">
    <property type="term" value="P:glutathione metabolic process"/>
    <property type="evidence" value="ECO:0000318"/>
    <property type="project" value="GO_Central"/>
</dbReference>
<dbReference type="InterPro" id="IPR010987">
    <property type="entry name" value="Glutathione-S-Trfase_C-like"/>
</dbReference>
<evidence type="ECO:0000256" key="1">
    <source>
        <dbReference type="ARBA" id="ARBA00012452"/>
    </source>
</evidence>
<keyword evidence="2" id="KW-0808">Transferase</keyword>
<keyword evidence="9" id="KW-1185">Reference proteome</keyword>
<protein>
    <recommendedName>
        <fullName evidence="1">glutathione transferase</fullName>
        <ecNumber evidence="1">2.5.1.18</ecNumber>
    </recommendedName>
    <alternativeName>
        <fullName evidence="5">GST class-sigma</fullName>
    </alternativeName>
</protein>
<feature type="domain" description="GST N-terminal" evidence="6">
    <location>
        <begin position="2"/>
        <end position="81"/>
    </location>
</feature>
<dbReference type="PaxDb" id="6239-Y53F4B.35"/>
<dbReference type="SMR" id="Q9NAA9"/>
<dbReference type="Pfam" id="PF02798">
    <property type="entry name" value="GST_N"/>
    <property type="match status" value="1"/>
</dbReference>
<comment type="catalytic activity">
    <reaction evidence="4">
        <text>RX + glutathione = an S-substituted glutathione + a halide anion + H(+)</text>
        <dbReference type="Rhea" id="RHEA:16437"/>
        <dbReference type="ChEBI" id="CHEBI:15378"/>
        <dbReference type="ChEBI" id="CHEBI:16042"/>
        <dbReference type="ChEBI" id="CHEBI:17792"/>
        <dbReference type="ChEBI" id="CHEBI:57925"/>
        <dbReference type="ChEBI" id="CHEBI:90779"/>
        <dbReference type="EC" id="2.5.1.18"/>
    </reaction>
</comment>
<dbReference type="GO" id="GO:0005737">
    <property type="term" value="C:cytoplasm"/>
    <property type="evidence" value="ECO:0007669"/>
    <property type="project" value="UniProtKB-ARBA"/>
</dbReference>
<dbReference type="EC" id="2.5.1.18" evidence="1"/>
<dbReference type="PeptideAtlas" id="Q9NAA9"/>
<organism evidence="8 9">
    <name type="scientific">Caenorhabditis elegans</name>
    <dbReference type="NCBI Taxonomy" id="6239"/>
    <lineage>
        <taxon>Eukaryota</taxon>
        <taxon>Metazoa</taxon>
        <taxon>Ecdysozoa</taxon>
        <taxon>Nematoda</taxon>
        <taxon>Chromadorea</taxon>
        <taxon>Rhabditida</taxon>
        <taxon>Rhabditina</taxon>
        <taxon>Rhabditomorpha</taxon>
        <taxon>Rhabditoidea</taxon>
        <taxon>Rhabditidae</taxon>
        <taxon>Peloderinae</taxon>
        <taxon>Caenorhabditis</taxon>
    </lineage>
</organism>
<dbReference type="InterPro" id="IPR036249">
    <property type="entry name" value="Thioredoxin-like_sf"/>
</dbReference>
<sequence>MPTYKLTYFNSRFYAEPARILFHLAGVPFEDIRIIHGDGTWEQIKDKTPFGQVPVLNINGFEIPQSTAIIRYLATKFGYAGKTPEEQAWADAICDQVRDFMAVPFKDIVVAKRVGKTEEEVSQLINEGFVPGRDAYFKIITRILEKNKSGFLVGDGITFADIVVVENLTTLQKNQLFEASKYPELAALREKVYAIPAIKKWVEARPDTQY</sequence>
<dbReference type="PROSITE" id="PS50405">
    <property type="entry name" value="GST_CTER"/>
    <property type="match status" value="1"/>
</dbReference>
<dbReference type="SFLD" id="SFLDS00019">
    <property type="entry name" value="Glutathione_Transferase_(cytos"/>
    <property type="match status" value="1"/>
</dbReference>
<evidence type="ECO:0000256" key="4">
    <source>
        <dbReference type="ARBA" id="ARBA00047960"/>
    </source>
</evidence>
<gene>
    <name evidence="8 10" type="primary">gst-31</name>
    <name evidence="8" type="ORF">CELE_Y53F4B.35</name>
    <name evidence="10" type="ORF">Y53F4B.35</name>
</gene>
<dbReference type="KEGG" id="cel:CELE_Y53F4B.35"/>
<dbReference type="PhylomeDB" id="Q9NAA9"/>
<dbReference type="InParanoid" id="Q9NAA9"/>
<evidence type="ECO:0000313" key="10">
    <source>
        <dbReference type="WormBase" id="Y53F4B.35"/>
    </source>
</evidence>
<dbReference type="FunCoup" id="Q9NAA9">
    <property type="interactions" value="54"/>
</dbReference>
<dbReference type="eggNOG" id="KOG1695">
    <property type="taxonomic scope" value="Eukaryota"/>
</dbReference>
<evidence type="ECO:0000259" key="7">
    <source>
        <dbReference type="PROSITE" id="PS50405"/>
    </source>
</evidence>
<dbReference type="InterPro" id="IPR040079">
    <property type="entry name" value="Glutathione_S-Trfase"/>
</dbReference>